<gene>
    <name evidence="3" type="ORF">CVT26_014681</name>
</gene>
<evidence type="ECO:0000313" key="4">
    <source>
        <dbReference type="Proteomes" id="UP000284706"/>
    </source>
</evidence>
<evidence type="ECO:0000256" key="1">
    <source>
        <dbReference type="SAM" id="MobiDB-lite"/>
    </source>
</evidence>
<name>A0A409W3F3_9AGAR</name>
<organism evidence="3 4">
    <name type="scientific">Gymnopilus dilepis</name>
    <dbReference type="NCBI Taxonomy" id="231916"/>
    <lineage>
        <taxon>Eukaryota</taxon>
        <taxon>Fungi</taxon>
        <taxon>Dikarya</taxon>
        <taxon>Basidiomycota</taxon>
        <taxon>Agaricomycotina</taxon>
        <taxon>Agaricomycetes</taxon>
        <taxon>Agaricomycetidae</taxon>
        <taxon>Agaricales</taxon>
        <taxon>Agaricineae</taxon>
        <taxon>Hymenogastraceae</taxon>
        <taxon>Gymnopilus</taxon>
    </lineage>
</organism>
<dbReference type="EMBL" id="NHYE01005428">
    <property type="protein sequence ID" value="PPQ73005.1"/>
    <property type="molecule type" value="Genomic_DNA"/>
</dbReference>
<dbReference type="InParanoid" id="A0A409W3F3"/>
<evidence type="ECO:0000256" key="2">
    <source>
        <dbReference type="SAM" id="SignalP"/>
    </source>
</evidence>
<accession>A0A409W3F3</accession>
<protein>
    <recommendedName>
        <fullName evidence="5">Hydrophobin</fullName>
    </recommendedName>
</protein>
<dbReference type="Proteomes" id="UP000284706">
    <property type="component" value="Unassembled WGS sequence"/>
</dbReference>
<keyword evidence="2" id="KW-0732">Signal</keyword>
<feature type="signal peptide" evidence="2">
    <location>
        <begin position="1"/>
        <end position="18"/>
    </location>
</feature>
<evidence type="ECO:0008006" key="5">
    <source>
        <dbReference type="Google" id="ProtNLM"/>
    </source>
</evidence>
<dbReference type="AlphaFoldDB" id="A0A409W3F3"/>
<feature type="region of interest" description="Disordered" evidence="1">
    <location>
        <begin position="95"/>
        <end position="120"/>
    </location>
</feature>
<evidence type="ECO:0000313" key="3">
    <source>
        <dbReference type="EMBL" id="PPQ73005.1"/>
    </source>
</evidence>
<comment type="caution">
    <text evidence="3">The sequence shown here is derived from an EMBL/GenBank/DDBJ whole genome shotgun (WGS) entry which is preliminary data.</text>
</comment>
<reference evidence="3 4" key="1">
    <citation type="journal article" date="2018" name="Evol. Lett.">
        <title>Horizontal gene cluster transfer increased hallucinogenic mushroom diversity.</title>
        <authorList>
            <person name="Reynolds H.T."/>
            <person name="Vijayakumar V."/>
            <person name="Gluck-Thaler E."/>
            <person name="Korotkin H.B."/>
            <person name="Matheny P.B."/>
            <person name="Slot J.C."/>
        </authorList>
    </citation>
    <scope>NUCLEOTIDE SEQUENCE [LARGE SCALE GENOMIC DNA]</scope>
    <source>
        <strain evidence="3 4">SRW20</strain>
    </source>
</reference>
<feature type="chain" id="PRO_5019390855" description="Hydrophobin" evidence="2">
    <location>
        <begin position="19"/>
        <end position="120"/>
    </location>
</feature>
<dbReference type="CDD" id="cd23507">
    <property type="entry name" value="hydrophobin_I"/>
    <property type="match status" value="1"/>
</dbReference>
<proteinExistence type="predicted"/>
<sequence>MLTRSSLVLLALPILAAAEAICTTGEPLCCRITGAAADSVIQQLESLEAILPPQEIVPGHSAVSCGSIIATGAGLSQCTDQLVCCTTPLLLYPSSQGESPAEVPGALSGNTGYKYKYSEQ</sequence>
<keyword evidence="4" id="KW-1185">Reference proteome</keyword>